<dbReference type="AlphaFoldDB" id="A0A8H7WAA5"/>
<evidence type="ECO:0000259" key="3">
    <source>
        <dbReference type="Pfam" id="PF24809"/>
    </source>
</evidence>
<organism evidence="4 5">
    <name type="scientific">Cadophora malorum</name>
    <dbReference type="NCBI Taxonomy" id="108018"/>
    <lineage>
        <taxon>Eukaryota</taxon>
        <taxon>Fungi</taxon>
        <taxon>Dikarya</taxon>
        <taxon>Ascomycota</taxon>
        <taxon>Pezizomycotina</taxon>
        <taxon>Leotiomycetes</taxon>
        <taxon>Helotiales</taxon>
        <taxon>Ploettnerulaceae</taxon>
        <taxon>Cadophora</taxon>
    </lineage>
</organism>
<accession>A0A8H7WAA5</accession>
<keyword evidence="5" id="KW-1185">Reference proteome</keyword>
<evidence type="ECO:0000256" key="2">
    <source>
        <dbReference type="SAM" id="Phobius"/>
    </source>
</evidence>
<protein>
    <recommendedName>
        <fullName evidence="3">DUF7708 domain-containing protein</fullName>
    </recommendedName>
</protein>
<keyword evidence="2" id="KW-0812">Transmembrane</keyword>
<dbReference type="Proteomes" id="UP000664132">
    <property type="component" value="Unassembled WGS sequence"/>
</dbReference>
<sequence>MSLTELERHFFYIAWAWLKAHLLMALANMAAGAGLALRSKTMYSEWYSGTNITSKSSTEIISQAYEEARNIFLTELSTSEKEKIWATKQSSIDDVRNEVSKASERYRSSRSPTKARKWLLKFSERVAHYGAIMDVMVQHHPEYTSLAWGAMKFLFTAVINHEELTKQLAKALSQTADVLPRTDFTLILYPTALMQEAVARLYAYVMKFLRTAILWYKKGKLYHAIGSVINPWALSFKENVQEIDEQSRKIDRLASTASKAELRDMHHEIAEQRLQLSELIGMIQQQSPYIEQLVSVAIATRTIQEEIKVDLSTQKGILQQIQLTQILDLKGSQDLPSSGESLGYCLSIQKRKRTRTKLSDTQVTLMQTWASARKSSVMIIQSKSASTTKDLLIDLVSLIRTTSHPIIWALRFANYSSRKITRLDILRILVSQALQINPNATSSSSPVTAVHLKEAVDEEDWFRLLERALLGVPEINIVIDSDLFGLATGQDRDEGTRFLQRLPEFIGGTFVKVYVSSANVVEDSVRTRWDSGTWEKLSINDESVEQKSRRQRKQCAGRGKGAARGRGGRRR</sequence>
<comment type="caution">
    <text evidence="4">The sequence shown here is derived from an EMBL/GenBank/DDBJ whole genome shotgun (WGS) entry which is preliminary data.</text>
</comment>
<keyword evidence="2" id="KW-0472">Membrane</keyword>
<feature type="domain" description="DUF7708" evidence="3">
    <location>
        <begin position="117"/>
        <end position="262"/>
    </location>
</feature>
<feature type="region of interest" description="Disordered" evidence="1">
    <location>
        <begin position="542"/>
        <end position="571"/>
    </location>
</feature>
<dbReference type="Pfam" id="PF24809">
    <property type="entry name" value="DUF7708"/>
    <property type="match status" value="1"/>
</dbReference>
<dbReference type="InterPro" id="IPR056125">
    <property type="entry name" value="DUF7708"/>
</dbReference>
<keyword evidence="2" id="KW-1133">Transmembrane helix</keyword>
<evidence type="ECO:0000313" key="4">
    <source>
        <dbReference type="EMBL" id="KAG4419113.1"/>
    </source>
</evidence>
<evidence type="ECO:0000256" key="1">
    <source>
        <dbReference type="SAM" id="MobiDB-lite"/>
    </source>
</evidence>
<name>A0A8H7WAA5_9HELO</name>
<feature type="transmembrane region" description="Helical" evidence="2">
    <location>
        <begin position="12"/>
        <end position="37"/>
    </location>
</feature>
<proteinExistence type="predicted"/>
<feature type="compositionally biased region" description="Basic residues" evidence="1">
    <location>
        <begin position="549"/>
        <end position="571"/>
    </location>
</feature>
<reference evidence="4" key="1">
    <citation type="submission" date="2021-02" db="EMBL/GenBank/DDBJ databases">
        <title>Genome sequence Cadophora malorum strain M34.</title>
        <authorList>
            <person name="Stefanovic E."/>
            <person name="Vu D."/>
            <person name="Scully C."/>
            <person name="Dijksterhuis J."/>
            <person name="Roader J."/>
            <person name="Houbraken J."/>
        </authorList>
    </citation>
    <scope>NUCLEOTIDE SEQUENCE</scope>
    <source>
        <strain evidence="4">M34</strain>
    </source>
</reference>
<gene>
    <name evidence="4" type="ORF">IFR04_007709</name>
</gene>
<evidence type="ECO:0000313" key="5">
    <source>
        <dbReference type="Proteomes" id="UP000664132"/>
    </source>
</evidence>
<dbReference type="OrthoDB" id="61900at2759"/>
<dbReference type="EMBL" id="JAFJYH010000112">
    <property type="protein sequence ID" value="KAG4419113.1"/>
    <property type="molecule type" value="Genomic_DNA"/>
</dbReference>